<name>A0A6J4RRP9_9ACTN</name>
<dbReference type="AlphaFoldDB" id="A0A6J4RRP9"/>
<reference evidence="5" key="1">
    <citation type="submission" date="2020-02" db="EMBL/GenBank/DDBJ databases">
        <authorList>
            <person name="Meier V. D."/>
        </authorList>
    </citation>
    <scope>NUCLEOTIDE SEQUENCE</scope>
    <source>
        <strain evidence="5">AVDCRST_MAG02</strain>
    </source>
</reference>
<accession>A0A6J4RRP9</accession>
<dbReference type="InterPro" id="IPR050293">
    <property type="entry name" value="LIPOR_BchN/ChlN"/>
</dbReference>
<protein>
    <submittedName>
        <fullName evidence="5">Light-independent protochlorophyllide reductase subunit N</fullName>
        <ecNumber evidence="5">1.18.-.-</ecNumber>
    </submittedName>
</protein>
<keyword evidence="1" id="KW-0602">Photosynthesis</keyword>
<gene>
    <name evidence="5" type="ORF">AVDCRST_MAG02-4358</name>
</gene>
<evidence type="ECO:0000259" key="4">
    <source>
        <dbReference type="Pfam" id="PF00148"/>
    </source>
</evidence>
<dbReference type="Pfam" id="PF00148">
    <property type="entry name" value="Oxidored_nitro"/>
    <property type="match status" value="1"/>
</dbReference>
<dbReference type="Gene3D" id="3.40.50.1980">
    <property type="entry name" value="Nitrogenase molybdenum iron protein domain"/>
    <property type="match status" value="3"/>
</dbReference>
<dbReference type="InterPro" id="IPR000510">
    <property type="entry name" value="Nase/OxRdtase_comp1"/>
</dbReference>
<dbReference type="GO" id="GO:0016491">
    <property type="term" value="F:oxidoreductase activity"/>
    <property type="evidence" value="ECO:0007669"/>
    <property type="project" value="UniProtKB-KW"/>
</dbReference>
<dbReference type="EC" id="1.18.-.-" evidence="5"/>
<keyword evidence="3" id="KW-0149">Chlorophyll biosynthesis</keyword>
<evidence type="ECO:0000256" key="1">
    <source>
        <dbReference type="ARBA" id="ARBA00022531"/>
    </source>
</evidence>
<dbReference type="GO" id="GO:0015979">
    <property type="term" value="P:photosynthesis"/>
    <property type="evidence" value="ECO:0007669"/>
    <property type="project" value="UniProtKB-KW"/>
</dbReference>
<dbReference type="GO" id="GO:0015995">
    <property type="term" value="P:chlorophyll biosynthetic process"/>
    <property type="evidence" value="ECO:0007669"/>
    <property type="project" value="UniProtKB-KW"/>
</dbReference>
<evidence type="ECO:0000256" key="2">
    <source>
        <dbReference type="ARBA" id="ARBA00023002"/>
    </source>
</evidence>
<dbReference type="PANTHER" id="PTHR39429">
    <property type="entry name" value="LIGHT-INDEPENDENT PROTOCHLOROPHYLLIDE REDUCTASE SUBUNIT N"/>
    <property type="match status" value="1"/>
</dbReference>
<feature type="domain" description="Nitrogenase/oxidoreductase component 1" evidence="4">
    <location>
        <begin position="177"/>
        <end position="419"/>
    </location>
</feature>
<sequence>MTILNESGIPDVLPPLHAVNGLAQRLPGALVIVAGTRAEAHLVRSLSPALPDPRVTFAVLDPDDPPQQGQLAGLAVEAAGRGTELVLLVCGRTASSLGVDAAFEARLAARKLDLPVGAVDSDAPYPTPGVLSTDLEDRVLAALVGLCPKRRTSELVEAASQAKRGGLFGLRGRGREEATGQGRPVVLLGAALSPGSVAGLVAELARTGVEVSGAVPDVGGAGLPPVGEGTVVGVLDPNLGTAADASRDRGARVVRTLLPIGVDGTARFLQDVAAEAGAGSSEVVRARSVWEELGALRNRVRGKRIFFAGDTGFEVPLARFLADAGAVVLEVGAPRLDRRFLSEELQTLGPGVDVVVSPDWRGQLQRIEAARPDVVVASPGLYAPLVARGHLCRPPRDFVRAGLHGYEGARRVLELLAKTFDRAEALDALSL</sequence>
<dbReference type="SUPFAM" id="SSF53807">
    <property type="entry name" value="Helical backbone' metal receptor"/>
    <property type="match status" value="1"/>
</dbReference>
<dbReference type="EMBL" id="CADCVH010000108">
    <property type="protein sequence ID" value="CAA9474472.1"/>
    <property type="molecule type" value="Genomic_DNA"/>
</dbReference>
<evidence type="ECO:0000313" key="5">
    <source>
        <dbReference type="EMBL" id="CAA9474472.1"/>
    </source>
</evidence>
<evidence type="ECO:0000256" key="3">
    <source>
        <dbReference type="ARBA" id="ARBA00023171"/>
    </source>
</evidence>
<proteinExistence type="predicted"/>
<dbReference type="PANTHER" id="PTHR39429:SF3">
    <property type="entry name" value="LIGHT-INDEPENDENT PROTOCHLOROPHYLLIDE REDUCTASE SUBUNIT N"/>
    <property type="match status" value="1"/>
</dbReference>
<keyword evidence="2 5" id="KW-0560">Oxidoreductase</keyword>
<organism evidence="5">
    <name type="scientific">uncultured Rubrobacteraceae bacterium</name>
    <dbReference type="NCBI Taxonomy" id="349277"/>
    <lineage>
        <taxon>Bacteria</taxon>
        <taxon>Bacillati</taxon>
        <taxon>Actinomycetota</taxon>
        <taxon>Rubrobacteria</taxon>
        <taxon>Rubrobacterales</taxon>
        <taxon>Rubrobacteraceae</taxon>
        <taxon>environmental samples</taxon>
    </lineage>
</organism>